<dbReference type="EMBL" id="JACHDR010000001">
    <property type="protein sequence ID" value="MBB5513487.1"/>
    <property type="molecule type" value="Genomic_DNA"/>
</dbReference>
<dbReference type="AlphaFoldDB" id="A0A7W8X0Q7"/>
<organism evidence="1 2">
    <name type="scientific">Neomicrococcus aestuarii</name>
    <dbReference type="NCBI Taxonomy" id="556325"/>
    <lineage>
        <taxon>Bacteria</taxon>
        <taxon>Bacillati</taxon>
        <taxon>Actinomycetota</taxon>
        <taxon>Actinomycetes</taxon>
        <taxon>Micrococcales</taxon>
        <taxon>Micrococcaceae</taxon>
        <taxon>Neomicrococcus</taxon>
    </lineage>
</organism>
<protein>
    <submittedName>
        <fullName evidence="1">Uncharacterized protein</fullName>
    </submittedName>
</protein>
<sequence length="166" mass="18071">MRNPLADIMPATSSASDSWIEATVTQVSPLKVHLITDDDPSDAEPIALNDMPLAAGDRVWVQIRNRRLFIIGLITPRETSGTIAGPALTWASTYSPAYVATANVSTPYAPPEGYGFQVYTTQTSGWVWVSVAAQTESTVTLRVFTYDTTTPPSDLIVTLGWRLVRI</sequence>
<evidence type="ECO:0000313" key="1">
    <source>
        <dbReference type="EMBL" id="MBB5513487.1"/>
    </source>
</evidence>
<name>A0A7W8X0Q7_9MICC</name>
<accession>A0A7W8X0Q7</accession>
<evidence type="ECO:0000313" key="2">
    <source>
        <dbReference type="Proteomes" id="UP000580797"/>
    </source>
</evidence>
<gene>
    <name evidence="1" type="ORF">HD598_002174</name>
</gene>
<dbReference type="Proteomes" id="UP000580797">
    <property type="component" value="Unassembled WGS sequence"/>
</dbReference>
<comment type="caution">
    <text evidence="1">The sequence shown here is derived from an EMBL/GenBank/DDBJ whole genome shotgun (WGS) entry which is preliminary data.</text>
</comment>
<proteinExistence type="predicted"/>
<reference evidence="1 2" key="1">
    <citation type="submission" date="2020-08" db="EMBL/GenBank/DDBJ databases">
        <title>Sequencing the genomes of 1000 actinobacteria strains.</title>
        <authorList>
            <person name="Klenk H.-P."/>
        </authorList>
    </citation>
    <scope>NUCLEOTIDE SEQUENCE [LARGE SCALE GENOMIC DNA]</scope>
    <source>
        <strain evidence="1 2">DSM 105783</strain>
    </source>
</reference>
<dbReference type="RefSeq" id="WP_183665819.1">
    <property type="nucleotide sequence ID" value="NZ_BAAARH010000002.1"/>
</dbReference>